<comment type="similarity">
    <text evidence="1 4 7">Belongs to the tRNA pseudouridine synthase TruA family.</text>
</comment>
<dbReference type="AlphaFoldDB" id="A0A1H9UMF4"/>
<dbReference type="FunFam" id="3.30.70.580:FF:000001">
    <property type="entry name" value="tRNA pseudouridine synthase A"/>
    <property type="match status" value="1"/>
</dbReference>
<dbReference type="InterPro" id="IPR020097">
    <property type="entry name" value="PsdUridine_synth_TruA_a/b_dom"/>
</dbReference>
<dbReference type="Proteomes" id="UP000199318">
    <property type="component" value="Unassembled WGS sequence"/>
</dbReference>
<dbReference type="CDD" id="cd02570">
    <property type="entry name" value="PseudoU_synth_EcTruA"/>
    <property type="match status" value="1"/>
</dbReference>
<comment type="function">
    <text evidence="4">Formation of pseudouridine at positions 38, 39 and 40 in the anticodon stem and loop of transfer RNAs.</text>
</comment>
<dbReference type="SUPFAM" id="SSF55120">
    <property type="entry name" value="Pseudouridine synthase"/>
    <property type="match status" value="1"/>
</dbReference>
<feature type="domain" description="Pseudouridine synthase I TruA alpha/beta" evidence="8">
    <location>
        <begin position="144"/>
        <end position="245"/>
    </location>
</feature>
<keyword evidence="3 4" id="KW-0413">Isomerase</keyword>
<sequence length="260" mass="30040">MQRILAQLSYDGAGFHGYQRQVTSRTVQEEFEKGLAKLHKAEHWPSLSSGRTDTGVHGVRHPVQFDTPLSIPKERWPMALSTCIPRDMQVLDVSFVDSDFHARHDAIGKEYCYRLYTSAARDVFRRNYAMHLRDQLDWQAMQTAARYFEGTHDFSSVSSPKTYVENKVRTIYRIEITTDGCDWEFRFVGSGFLYQMVRVLVGTLLKVGRGEWRAEYIPELLAKKDRTEAGITVPGNGLYLMNVFYHEDDLNRCLRGLKNT</sequence>
<accession>A0A1H9UMF4</accession>
<dbReference type="NCBIfam" id="TIGR00071">
    <property type="entry name" value="hisT_truA"/>
    <property type="match status" value="1"/>
</dbReference>
<dbReference type="RefSeq" id="WP_093073138.1">
    <property type="nucleotide sequence ID" value="NZ_FOGV01000015.1"/>
</dbReference>
<gene>
    <name evidence="4" type="primary">truA</name>
    <name evidence="9" type="ORF">SAMN05444126_11524</name>
</gene>
<dbReference type="EC" id="5.4.99.12" evidence="4"/>
<dbReference type="Gene3D" id="3.30.70.580">
    <property type="entry name" value="Pseudouridine synthase I, catalytic domain, N-terminal subdomain"/>
    <property type="match status" value="1"/>
</dbReference>
<proteinExistence type="inferred from homology"/>
<evidence type="ECO:0000256" key="5">
    <source>
        <dbReference type="PIRSR" id="PIRSR001430-1"/>
    </source>
</evidence>
<dbReference type="OrthoDB" id="9811823at2"/>
<keyword evidence="2 4" id="KW-0819">tRNA processing</keyword>
<comment type="catalytic activity">
    <reaction evidence="4 7">
        <text>uridine(38/39/40) in tRNA = pseudouridine(38/39/40) in tRNA</text>
        <dbReference type="Rhea" id="RHEA:22376"/>
        <dbReference type="Rhea" id="RHEA-COMP:10085"/>
        <dbReference type="Rhea" id="RHEA-COMP:10087"/>
        <dbReference type="ChEBI" id="CHEBI:65314"/>
        <dbReference type="ChEBI" id="CHEBI:65315"/>
        <dbReference type="EC" id="5.4.99.12"/>
    </reaction>
</comment>
<dbReference type="GO" id="GO:0003723">
    <property type="term" value="F:RNA binding"/>
    <property type="evidence" value="ECO:0007669"/>
    <property type="project" value="InterPro"/>
</dbReference>
<keyword evidence="10" id="KW-1185">Reference proteome</keyword>
<dbReference type="PANTHER" id="PTHR11142:SF0">
    <property type="entry name" value="TRNA PSEUDOURIDINE SYNTHASE-LIKE 1"/>
    <property type="match status" value="1"/>
</dbReference>
<feature type="binding site" evidence="4 6">
    <location>
        <position position="111"/>
    </location>
    <ligand>
        <name>substrate</name>
    </ligand>
</feature>
<evidence type="ECO:0000256" key="4">
    <source>
        <dbReference type="HAMAP-Rule" id="MF_00171"/>
    </source>
</evidence>
<evidence type="ECO:0000256" key="7">
    <source>
        <dbReference type="RuleBase" id="RU003792"/>
    </source>
</evidence>
<comment type="subunit">
    <text evidence="4">Homodimer.</text>
</comment>
<dbReference type="InterPro" id="IPR020095">
    <property type="entry name" value="PsdUridine_synth_TruA_C"/>
</dbReference>
<evidence type="ECO:0000256" key="3">
    <source>
        <dbReference type="ARBA" id="ARBA00023235"/>
    </source>
</evidence>
<comment type="caution">
    <text evidence="4">Lacks conserved residue(s) required for the propagation of feature annotation.</text>
</comment>
<dbReference type="GO" id="GO:0160147">
    <property type="term" value="F:tRNA pseudouridine(38-40) synthase activity"/>
    <property type="evidence" value="ECO:0007669"/>
    <property type="project" value="UniProtKB-EC"/>
</dbReference>
<evidence type="ECO:0000259" key="8">
    <source>
        <dbReference type="Pfam" id="PF01416"/>
    </source>
</evidence>
<dbReference type="InterPro" id="IPR020094">
    <property type="entry name" value="TruA/RsuA/RluB/E/F_N"/>
</dbReference>
<dbReference type="InterPro" id="IPR020103">
    <property type="entry name" value="PsdUridine_synth_cat_dom_sf"/>
</dbReference>
<protein>
    <recommendedName>
        <fullName evidence="4">tRNA pseudouridine synthase A</fullName>
        <ecNumber evidence="4">5.4.99.12</ecNumber>
    </recommendedName>
    <alternativeName>
        <fullName evidence="4">tRNA pseudouridine(38-40) synthase</fullName>
    </alternativeName>
    <alternativeName>
        <fullName evidence="4">tRNA pseudouridylate synthase I</fullName>
    </alternativeName>
    <alternativeName>
        <fullName evidence="4">tRNA-uridine isomerase I</fullName>
    </alternativeName>
</protein>
<dbReference type="Gene3D" id="3.30.70.660">
    <property type="entry name" value="Pseudouridine synthase I, catalytic domain, C-terminal subdomain"/>
    <property type="match status" value="1"/>
</dbReference>
<dbReference type="EMBL" id="FOGV01000015">
    <property type="protein sequence ID" value="SES10700.1"/>
    <property type="molecule type" value="Genomic_DNA"/>
</dbReference>
<evidence type="ECO:0000256" key="6">
    <source>
        <dbReference type="PIRSR" id="PIRSR001430-2"/>
    </source>
</evidence>
<dbReference type="STRING" id="1464123.SAMN05444126_11524"/>
<feature type="active site" description="Nucleophile" evidence="4 5">
    <location>
        <position position="53"/>
    </location>
</feature>
<name>A0A1H9UMF4_9BACI</name>
<dbReference type="PANTHER" id="PTHR11142">
    <property type="entry name" value="PSEUDOURIDYLATE SYNTHASE"/>
    <property type="match status" value="1"/>
</dbReference>
<dbReference type="HAMAP" id="MF_00171">
    <property type="entry name" value="TruA"/>
    <property type="match status" value="1"/>
</dbReference>
<evidence type="ECO:0000256" key="1">
    <source>
        <dbReference type="ARBA" id="ARBA00009375"/>
    </source>
</evidence>
<dbReference type="GO" id="GO:0031119">
    <property type="term" value="P:tRNA pseudouridine synthesis"/>
    <property type="evidence" value="ECO:0007669"/>
    <property type="project" value="UniProtKB-UniRule"/>
</dbReference>
<organism evidence="9 10">
    <name type="scientific">Salisediminibacterium halotolerans</name>
    <dbReference type="NCBI Taxonomy" id="517425"/>
    <lineage>
        <taxon>Bacteria</taxon>
        <taxon>Bacillati</taxon>
        <taxon>Bacillota</taxon>
        <taxon>Bacilli</taxon>
        <taxon>Bacillales</taxon>
        <taxon>Bacillaceae</taxon>
        <taxon>Salisediminibacterium</taxon>
    </lineage>
</organism>
<dbReference type="PIRSF" id="PIRSF001430">
    <property type="entry name" value="tRNA_psdUrid_synth"/>
    <property type="match status" value="1"/>
</dbReference>
<evidence type="ECO:0000313" key="9">
    <source>
        <dbReference type="EMBL" id="SES10700.1"/>
    </source>
</evidence>
<comment type="caution">
    <text evidence="9">The sequence shown here is derived from an EMBL/GenBank/DDBJ whole genome shotgun (WGS) entry which is preliminary data.</text>
</comment>
<reference evidence="10" key="1">
    <citation type="submission" date="2016-10" db="EMBL/GenBank/DDBJ databases">
        <authorList>
            <person name="de Groot N.N."/>
        </authorList>
    </citation>
    <scope>NUCLEOTIDE SEQUENCE [LARGE SCALE GENOMIC DNA]</scope>
    <source>
        <strain evidence="10">10nlg</strain>
    </source>
</reference>
<dbReference type="InterPro" id="IPR001406">
    <property type="entry name" value="PsdUridine_synth_TruA"/>
</dbReference>
<evidence type="ECO:0000256" key="2">
    <source>
        <dbReference type="ARBA" id="ARBA00022694"/>
    </source>
</evidence>
<dbReference type="Pfam" id="PF01416">
    <property type="entry name" value="PseudoU_synth_1"/>
    <property type="match status" value="1"/>
</dbReference>
<evidence type="ECO:0000313" key="10">
    <source>
        <dbReference type="Proteomes" id="UP000199318"/>
    </source>
</evidence>